<keyword evidence="2" id="KW-0812">Transmembrane</keyword>
<feature type="compositionally biased region" description="Pro residues" evidence="1">
    <location>
        <begin position="184"/>
        <end position="202"/>
    </location>
</feature>
<feature type="region of interest" description="Disordered" evidence="1">
    <location>
        <begin position="140"/>
        <end position="250"/>
    </location>
</feature>
<protein>
    <submittedName>
        <fullName evidence="4">DNA polymerase III subunits gamma and tau</fullName>
        <ecNumber evidence="4">2.7.7.7</ecNumber>
    </submittedName>
</protein>
<dbReference type="EMBL" id="CAADIA010000005">
    <property type="protein sequence ID" value="VFR27422.1"/>
    <property type="molecule type" value="Genomic_DNA"/>
</dbReference>
<sequence length="250" mass="26866">MWLFICSRILGFGAGMRYTALAPLGQQTVDLLIRINPYLWWVVVVLFTLAVFFGVRGWYERSIAAGRAQPVDLPTLRDLAHGLSDDGRMVLGWAWRDREDPITVGDLQLARDEMRHGRASKIYLAREQAEALRLPPVETAPAAPGVSAPAPAVRKAGAPAAPAEPPLGDLAPRSRSQDVFAPRPAAPAPAPKAEPAPAPTPASSPAKAEPVIGTTPAEPTLRAEPRVQPEAPRATTQRTEPRLGDIGPKR</sequence>
<keyword evidence="2" id="KW-1133">Transmembrane helix</keyword>
<dbReference type="EMBL" id="CAADIF010000007">
    <property type="protein sequence ID" value="VFR65889.1"/>
    <property type="molecule type" value="Genomic_DNA"/>
</dbReference>
<dbReference type="AlphaFoldDB" id="A0A484SY12"/>
<name>A0A484SY12_9ZZZZ</name>
<evidence type="ECO:0000256" key="2">
    <source>
        <dbReference type="SAM" id="Phobius"/>
    </source>
</evidence>
<gene>
    <name evidence="3" type="ORF">ANK1_0137</name>
    <name evidence="4" type="ORF">ANK2_0137</name>
</gene>
<dbReference type="GO" id="GO:0003887">
    <property type="term" value="F:DNA-directed DNA polymerase activity"/>
    <property type="evidence" value="ECO:0007669"/>
    <property type="project" value="UniProtKB-EC"/>
</dbReference>
<evidence type="ECO:0000313" key="4">
    <source>
        <dbReference type="EMBL" id="VFR65889.1"/>
    </source>
</evidence>
<keyword evidence="2" id="KW-0472">Membrane</keyword>
<evidence type="ECO:0000256" key="1">
    <source>
        <dbReference type="SAM" id="MobiDB-lite"/>
    </source>
</evidence>
<proteinExistence type="predicted"/>
<reference evidence="4" key="1">
    <citation type="submission" date="2019-03" db="EMBL/GenBank/DDBJ databases">
        <authorList>
            <person name="Danneels B."/>
        </authorList>
    </citation>
    <scope>NUCLEOTIDE SEQUENCE</scope>
</reference>
<evidence type="ECO:0000313" key="3">
    <source>
        <dbReference type="EMBL" id="VFR27422.1"/>
    </source>
</evidence>
<feature type="compositionally biased region" description="Basic and acidic residues" evidence="1">
    <location>
        <begin position="239"/>
        <end position="250"/>
    </location>
</feature>
<feature type="transmembrane region" description="Helical" evidence="2">
    <location>
        <begin position="38"/>
        <end position="59"/>
    </location>
</feature>
<feature type="compositionally biased region" description="Low complexity" evidence="1">
    <location>
        <begin position="140"/>
        <end position="171"/>
    </location>
</feature>
<keyword evidence="4" id="KW-0808">Transferase</keyword>
<accession>A0A484SY12</accession>
<dbReference type="EC" id="2.7.7.7" evidence="4"/>
<keyword evidence="4" id="KW-0548">Nucleotidyltransferase</keyword>
<organism evidence="4">
    <name type="scientific">plant metagenome</name>
    <dbReference type="NCBI Taxonomy" id="1297885"/>
    <lineage>
        <taxon>unclassified sequences</taxon>
        <taxon>metagenomes</taxon>
        <taxon>organismal metagenomes</taxon>
    </lineage>
</organism>